<comment type="caution">
    <text evidence="6">The sequence shown here is derived from an EMBL/GenBank/DDBJ whole genome shotgun (WGS) entry which is preliminary data.</text>
</comment>
<accession>A0AAV5AI96</accession>
<dbReference type="SUPFAM" id="SSF103473">
    <property type="entry name" value="MFS general substrate transporter"/>
    <property type="match status" value="1"/>
</dbReference>
<protein>
    <submittedName>
        <fullName evidence="6">Uncharacterized protein</fullName>
    </submittedName>
</protein>
<keyword evidence="3 5" id="KW-1133">Transmembrane helix</keyword>
<organism evidence="6 7">
    <name type="scientific">Clathrus columnatus</name>
    <dbReference type="NCBI Taxonomy" id="1419009"/>
    <lineage>
        <taxon>Eukaryota</taxon>
        <taxon>Fungi</taxon>
        <taxon>Dikarya</taxon>
        <taxon>Basidiomycota</taxon>
        <taxon>Agaricomycotina</taxon>
        <taxon>Agaricomycetes</taxon>
        <taxon>Phallomycetidae</taxon>
        <taxon>Phallales</taxon>
        <taxon>Clathraceae</taxon>
        <taxon>Clathrus</taxon>
    </lineage>
</organism>
<keyword evidence="7" id="KW-1185">Reference proteome</keyword>
<name>A0AAV5AI96_9AGAM</name>
<feature type="transmembrane region" description="Helical" evidence="5">
    <location>
        <begin position="88"/>
        <end position="105"/>
    </location>
</feature>
<dbReference type="GO" id="GO:0005886">
    <property type="term" value="C:plasma membrane"/>
    <property type="evidence" value="ECO:0007669"/>
    <property type="project" value="TreeGrafter"/>
</dbReference>
<sequence>MTVALFAILCGASVKIFKIYRPQIWFGWCIQIIGAGLLTSIQYNNAKTVGYCVIFGAGAGMNYAAQYYPIQSSLPVETNAQALAFHGFLRSFAAIWAVTLGGTILQTKLIQTLPSEVVSEVGTSAGLLYSIIPRIRTFPDSLRSVLQQAFLDSLRPIWIWITVLSVVGFLSSLVMEDVPMHIHTDKKWNPNAVHDHDHESGVFNRYAGERVHLMINSNLPALSNK</sequence>
<dbReference type="InterPro" id="IPR036259">
    <property type="entry name" value="MFS_trans_sf"/>
</dbReference>
<keyword evidence="4 5" id="KW-0472">Membrane</keyword>
<dbReference type="EMBL" id="BPWL01000009">
    <property type="protein sequence ID" value="GJJ14371.1"/>
    <property type="molecule type" value="Genomic_DNA"/>
</dbReference>
<dbReference type="GO" id="GO:0022857">
    <property type="term" value="F:transmembrane transporter activity"/>
    <property type="evidence" value="ECO:0007669"/>
    <property type="project" value="TreeGrafter"/>
</dbReference>
<evidence type="ECO:0000313" key="7">
    <source>
        <dbReference type="Proteomes" id="UP001050691"/>
    </source>
</evidence>
<evidence type="ECO:0000256" key="2">
    <source>
        <dbReference type="ARBA" id="ARBA00022692"/>
    </source>
</evidence>
<feature type="transmembrane region" description="Helical" evidence="5">
    <location>
        <begin position="24"/>
        <end position="41"/>
    </location>
</feature>
<evidence type="ECO:0000256" key="3">
    <source>
        <dbReference type="ARBA" id="ARBA00022989"/>
    </source>
</evidence>
<keyword evidence="2 5" id="KW-0812">Transmembrane</keyword>
<dbReference type="Proteomes" id="UP001050691">
    <property type="component" value="Unassembled WGS sequence"/>
</dbReference>
<dbReference type="PANTHER" id="PTHR23501:SF102">
    <property type="entry name" value="DRUG TRANSPORTER, PUTATIVE (AFU_ORTHOLOGUE AFUA_3G08530)-RELATED"/>
    <property type="match status" value="1"/>
</dbReference>
<gene>
    <name evidence="6" type="ORF">Clacol_008635</name>
</gene>
<evidence type="ECO:0000313" key="6">
    <source>
        <dbReference type="EMBL" id="GJJ14371.1"/>
    </source>
</evidence>
<evidence type="ECO:0000256" key="5">
    <source>
        <dbReference type="SAM" id="Phobius"/>
    </source>
</evidence>
<reference evidence="6" key="1">
    <citation type="submission" date="2021-10" db="EMBL/GenBank/DDBJ databases">
        <title>De novo Genome Assembly of Clathrus columnatus (Basidiomycota, Fungi) Using Illumina and Nanopore Sequence Data.</title>
        <authorList>
            <person name="Ogiso-Tanaka E."/>
            <person name="Itagaki H."/>
            <person name="Hosoya T."/>
            <person name="Hosaka K."/>
        </authorList>
    </citation>
    <scope>NUCLEOTIDE SEQUENCE</scope>
    <source>
        <strain evidence="6">MO-923</strain>
    </source>
</reference>
<feature type="transmembrane region" description="Helical" evidence="5">
    <location>
        <begin position="48"/>
        <end position="68"/>
    </location>
</feature>
<dbReference type="AlphaFoldDB" id="A0AAV5AI96"/>
<dbReference type="PANTHER" id="PTHR23501">
    <property type="entry name" value="MAJOR FACILITATOR SUPERFAMILY"/>
    <property type="match status" value="1"/>
</dbReference>
<proteinExistence type="predicted"/>
<comment type="subcellular location">
    <subcellularLocation>
        <location evidence="1">Membrane</location>
        <topology evidence="1">Multi-pass membrane protein</topology>
    </subcellularLocation>
</comment>
<evidence type="ECO:0000256" key="1">
    <source>
        <dbReference type="ARBA" id="ARBA00004141"/>
    </source>
</evidence>
<feature type="transmembrane region" description="Helical" evidence="5">
    <location>
        <begin position="157"/>
        <end position="175"/>
    </location>
</feature>
<evidence type="ECO:0000256" key="4">
    <source>
        <dbReference type="ARBA" id="ARBA00023136"/>
    </source>
</evidence>